<proteinExistence type="predicted"/>
<gene>
    <name evidence="1" type="ORF">EFB08_11420</name>
</gene>
<name>A0A3M9MM53_9BACT</name>
<keyword evidence="2" id="KW-1185">Reference proteome</keyword>
<accession>A0A3M9MM53</accession>
<dbReference type="EMBL" id="RJJD01000006">
    <property type="protein sequence ID" value="RNI26620.1"/>
    <property type="molecule type" value="Genomic_DNA"/>
</dbReference>
<protein>
    <submittedName>
        <fullName evidence="1">Uncharacterized protein</fullName>
    </submittedName>
</protein>
<dbReference type="RefSeq" id="WP_123127103.1">
    <property type="nucleotide sequence ID" value="NZ_RJJD01000006.1"/>
</dbReference>
<organism evidence="1 2">
    <name type="scientific">Rufibacter latericius</name>
    <dbReference type="NCBI Taxonomy" id="2487040"/>
    <lineage>
        <taxon>Bacteria</taxon>
        <taxon>Pseudomonadati</taxon>
        <taxon>Bacteroidota</taxon>
        <taxon>Cytophagia</taxon>
        <taxon>Cytophagales</taxon>
        <taxon>Hymenobacteraceae</taxon>
        <taxon>Rufibacter</taxon>
    </lineage>
</organism>
<evidence type="ECO:0000313" key="2">
    <source>
        <dbReference type="Proteomes" id="UP000272117"/>
    </source>
</evidence>
<dbReference type="AlphaFoldDB" id="A0A3M9MM53"/>
<reference evidence="1 2" key="1">
    <citation type="submission" date="2018-11" db="EMBL/GenBank/DDBJ databases">
        <title>Rufibacter latericius sp. nov., isolated from water in Baiyang Lake.</title>
        <authorList>
            <person name="Yang Y."/>
        </authorList>
    </citation>
    <scope>NUCLEOTIDE SEQUENCE [LARGE SCALE GENOMIC DNA]</scope>
    <source>
        <strain evidence="1 2">R-22-1c-1</strain>
    </source>
</reference>
<sequence>MKKLSQTLTVALYPVCPDKGVFLRWKNQLGGIDGWFFGGKKSTRMDTESIATVVSHDGRKERSTGKVAREFWTVRCGGLTVDQAEAKRQLYQSPQVQMWNPDGSFTDVEVVAGSFTIINESEKKRLVTLEILLPKPNALVR</sequence>
<comment type="caution">
    <text evidence="1">The sequence shown here is derived from an EMBL/GenBank/DDBJ whole genome shotgun (WGS) entry which is preliminary data.</text>
</comment>
<dbReference type="OrthoDB" id="884818at2"/>
<evidence type="ECO:0000313" key="1">
    <source>
        <dbReference type="EMBL" id="RNI26620.1"/>
    </source>
</evidence>
<dbReference type="Proteomes" id="UP000272117">
    <property type="component" value="Unassembled WGS sequence"/>
</dbReference>